<organism evidence="1 2">
    <name type="scientific">Humidesulfovibrio mexicanus</name>
    <dbReference type="NCBI Taxonomy" id="147047"/>
    <lineage>
        <taxon>Bacteria</taxon>
        <taxon>Pseudomonadati</taxon>
        <taxon>Thermodesulfobacteriota</taxon>
        <taxon>Desulfovibrionia</taxon>
        <taxon>Desulfovibrionales</taxon>
        <taxon>Desulfovibrionaceae</taxon>
        <taxon>Humidesulfovibrio</taxon>
    </lineage>
</organism>
<proteinExistence type="predicted"/>
<evidence type="ECO:0000313" key="1">
    <source>
        <dbReference type="EMBL" id="SNR66989.1"/>
    </source>
</evidence>
<dbReference type="OrthoDB" id="5451115at2"/>
<dbReference type="Proteomes" id="UP000198324">
    <property type="component" value="Unassembled WGS sequence"/>
</dbReference>
<protein>
    <recommendedName>
        <fullName evidence="3">Alpha/beta hydrolase family protein</fullName>
    </recommendedName>
</protein>
<gene>
    <name evidence="1" type="ORF">SAMN04488503_0752</name>
</gene>
<evidence type="ECO:0008006" key="3">
    <source>
        <dbReference type="Google" id="ProtNLM"/>
    </source>
</evidence>
<name>A0A238Y9H3_9BACT</name>
<reference evidence="1 2" key="1">
    <citation type="submission" date="2017-06" db="EMBL/GenBank/DDBJ databases">
        <authorList>
            <person name="Kim H.J."/>
            <person name="Triplett B.A."/>
        </authorList>
    </citation>
    <scope>NUCLEOTIDE SEQUENCE [LARGE SCALE GENOMIC DNA]</scope>
    <source>
        <strain evidence="1 2">DSM 13116</strain>
    </source>
</reference>
<dbReference type="RefSeq" id="WP_089271827.1">
    <property type="nucleotide sequence ID" value="NZ_FZOC01000001.1"/>
</dbReference>
<sequence length="278" mass="30381">MTGAPWRALSALAAILCLGLLVGACSSRHQQADELARSGKFQPRRFDTTNFVLMGWERQGQGDTLCVYIEGDGLAWRRRNRPSMDPTPSNPVGLRLAMADATTAPVLYLGRPCQYTQDADRRGCSVELWTSDRFSERAVEALDAAVTQAKRRHGATSIALHGYSGGGAMAALLAERRQDVTFLATVAGNLDPDLWTRLHGDSPLTGSLNPVDKAQATRNIPQLHVIGGMDTVIQPVILDSWSERTHGARITRIRVQEAGHEGPWEALWPGFVKKARGF</sequence>
<keyword evidence="2" id="KW-1185">Reference proteome</keyword>
<dbReference type="PROSITE" id="PS51257">
    <property type="entry name" value="PROKAR_LIPOPROTEIN"/>
    <property type="match status" value="1"/>
</dbReference>
<dbReference type="SUPFAM" id="SSF53474">
    <property type="entry name" value="alpha/beta-Hydrolases"/>
    <property type="match status" value="1"/>
</dbReference>
<dbReference type="InterPro" id="IPR029058">
    <property type="entry name" value="AB_hydrolase_fold"/>
</dbReference>
<accession>A0A238Y9H3</accession>
<dbReference type="AlphaFoldDB" id="A0A238Y9H3"/>
<dbReference type="EMBL" id="FZOC01000001">
    <property type="protein sequence ID" value="SNR66989.1"/>
    <property type="molecule type" value="Genomic_DNA"/>
</dbReference>
<evidence type="ECO:0000313" key="2">
    <source>
        <dbReference type="Proteomes" id="UP000198324"/>
    </source>
</evidence>
<dbReference type="Gene3D" id="3.40.50.1820">
    <property type="entry name" value="alpha/beta hydrolase"/>
    <property type="match status" value="1"/>
</dbReference>